<proteinExistence type="predicted"/>
<dbReference type="EMBL" id="BK014910">
    <property type="protein sequence ID" value="DAD81926.1"/>
    <property type="molecule type" value="Genomic_DNA"/>
</dbReference>
<name>A0A8S5MI80_9CAUD</name>
<accession>A0A8S5MI80</accession>
<reference evidence="1" key="1">
    <citation type="journal article" date="2021" name="Proc. Natl. Acad. Sci. U.S.A.">
        <title>A Catalog of Tens of Thousands of Viruses from Human Metagenomes Reveals Hidden Associations with Chronic Diseases.</title>
        <authorList>
            <person name="Tisza M.J."/>
            <person name="Buck C.B."/>
        </authorList>
    </citation>
    <scope>NUCLEOTIDE SEQUENCE</scope>
    <source>
        <strain evidence="1">CtAvK3</strain>
    </source>
</reference>
<organism evidence="1">
    <name type="scientific">Siphoviridae sp. ctAvK3</name>
    <dbReference type="NCBI Taxonomy" id="2826184"/>
    <lineage>
        <taxon>Viruses</taxon>
        <taxon>Duplodnaviria</taxon>
        <taxon>Heunggongvirae</taxon>
        <taxon>Uroviricota</taxon>
        <taxon>Caudoviricetes</taxon>
    </lineage>
</organism>
<evidence type="ECO:0008006" key="2">
    <source>
        <dbReference type="Google" id="ProtNLM"/>
    </source>
</evidence>
<evidence type="ECO:0000313" key="1">
    <source>
        <dbReference type="EMBL" id="DAD81926.1"/>
    </source>
</evidence>
<protein>
    <recommendedName>
        <fullName evidence="2">Acetyltransferase</fullName>
    </recommendedName>
</protein>
<sequence length="45" mass="5146">MIECHDSEPLKHFYLSNGFKIMCSDQEKGKTMVQMICRIPDGRAG</sequence>